<keyword evidence="1" id="KW-0614">Plasmid</keyword>
<proteinExistence type="predicted"/>
<name>A0A2Z2PUG1_AGRTU</name>
<evidence type="ECO:0000313" key="1">
    <source>
        <dbReference type="EMBL" id="ASK44529.1"/>
    </source>
</evidence>
<sequence length="77" mass="9009">MMRDLLGALRLSRRVEEYYPPRQAKSLIRGVEAVQNTVNANGGIPNDQSLWHSERITFTRHRLLDHYLLRPYSIKSC</sequence>
<geneLocation type="plasmid" evidence="1">
    <name>pTi_CFBP2177</name>
</geneLocation>
<reference evidence="1" key="1">
    <citation type="submission" date="2016-10" db="EMBL/GenBank/DDBJ databases">
        <title>Agrobacterium Ti plasmids: Classification based on T-DNA and Vir regions organization.</title>
        <authorList>
            <person name="Nabi N."/>
            <person name="Vial L."/>
            <person name="Ben Hafsa A."/>
            <person name="Chapulliot D."/>
            <person name="Berard A."/>
            <person name="Chauveau A."/>
            <person name="Le Paslier M.-C."/>
            <person name="Harzallah Skhiri F."/>
            <person name="Brunel D."/>
            <person name="Nesme X."/>
            <person name="Chaouachi M."/>
        </authorList>
    </citation>
    <scope>NUCLEOTIDE SEQUENCE</scope>
    <source>
        <strain evidence="1">CFBP2177</strain>
        <plasmid evidence="1">pTi_CFBP2177</plasmid>
    </source>
</reference>
<protein>
    <submittedName>
        <fullName evidence="1">Uncharacterized protein</fullName>
    </submittedName>
</protein>
<dbReference type="AlphaFoldDB" id="A0A2Z2PUG1"/>
<dbReference type="EMBL" id="KY000046">
    <property type="protein sequence ID" value="ASK44529.1"/>
    <property type="molecule type" value="Genomic_DNA"/>
</dbReference>
<accession>A0A2Z2PUG1</accession>
<organism evidence="1">
    <name type="scientific">Agrobacterium tumefaciens</name>
    <dbReference type="NCBI Taxonomy" id="358"/>
    <lineage>
        <taxon>Bacteria</taxon>
        <taxon>Pseudomonadati</taxon>
        <taxon>Pseudomonadota</taxon>
        <taxon>Alphaproteobacteria</taxon>
        <taxon>Hyphomicrobiales</taxon>
        <taxon>Rhizobiaceae</taxon>
        <taxon>Rhizobium/Agrobacterium group</taxon>
        <taxon>Agrobacterium</taxon>
        <taxon>Agrobacterium tumefaciens complex</taxon>
    </lineage>
</organism>